<proteinExistence type="predicted"/>
<dbReference type="Proteomes" id="UP000515928">
    <property type="component" value="Chromosome"/>
</dbReference>
<accession>A0A7G9RZG9</accession>
<dbReference type="KEGG" id="eio:H9L01_01075"/>
<dbReference type="InterPro" id="IPR016181">
    <property type="entry name" value="Acyl_CoA_acyltransferase"/>
</dbReference>
<evidence type="ECO:0000313" key="2">
    <source>
        <dbReference type="EMBL" id="QNN60994.1"/>
    </source>
</evidence>
<evidence type="ECO:0000259" key="1">
    <source>
        <dbReference type="PROSITE" id="PS51186"/>
    </source>
</evidence>
<dbReference type="InterPro" id="IPR036527">
    <property type="entry name" value="SCP2_sterol-bd_dom_sf"/>
</dbReference>
<dbReference type="RefSeq" id="WP_187534112.1">
    <property type="nucleotide sequence ID" value="NZ_CBCSHU010000014.1"/>
</dbReference>
<name>A0A7G9RZG9_9FIRM</name>
<organism evidence="2 3">
    <name type="scientific">Erysipelothrix inopinata</name>
    <dbReference type="NCBI Taxonomy" id="225084"/>
    <lineage>
        <taxon>Bacteria</taxon>
        <taxon>Bacillati</taxon>
        <taxon>Bacillota</taxon>
        <taxon>Erysipelotrichia</taxon>
        <taxon>Erysipelotrichales</taxon>
        <taxon>Erysipelotrichaceae</taxon>
        <taxon>Erysipelothrix</taxon>
    </lineage>
</organism>
<dbReference type="SUPFAM" id="SSF55729">
    <property type="entry name" value="Acyl-CoA N-acyltransferases (Nat)"/>
    <property type="match status" value="1"/>
</dbReference>
<dbReference type="SUPFAM" id="SSF55718">
    <property type="entry name" value="SCP-like"/>
    <property type="match status" value="1"/>
</dbReference>
<dbReference type="GO" id="GO:0030649">
    <property type="term" value="P:aminoglycoside antibiotic catabolic process"/>
    <property type="evidence" value="ECO:0007669"/>
    <property type="project" value="TreeGrafter"/>
</dbReference>
<gene>
    <name evidence="2" type="ORF">H9L01_01075</name>
</gene>
<dbReference type="Pfam" id="PF13527">
    <property type="entry name" value="Acetyltransf_9"/>
    <property type="match status" value="1"/>
</dbReference>
<dbReference type="PANTHER" id="PTHR37817">
    <property type="entry name" value="N-ACETYLTRANSFERASE EIS"/>
    <property type="match status" value="1"/>
</dbReference>
<reference evidence="2 3" key="1">
    <citation type="submission" date="2020-08" db="EMBL/GenBank/DDBJ databases">
        <title>Genome sequence of Erysipelothrix inopinata DSM 15511T.</title>
        <authorList>
            <person name="Hyun D.-W."/>
            <person name="Bae J.-W."/>
        </authorList>
    </citation>
    <scope>NUCLEOTIDE SEQUENCE [LARGE SCALE GENOMIC DNA]</scope>
    <source>
        <strain evidence="2 3">DSM 15511</strain>
    </source>
</reference>
<dbReference type="PANTHER" id="PTHR37817:SF1">
    <property type="entry name" value="N-ACETYLTRANSFERASE EIS"/>
    <property type="match status" value="1"/>
</dbReference>
<dbReference type="GO" id="GO:0034069">
    <property type="term" value="F:aminoglycoside N-acetyltransferase activity"/>
    <property type="evidence" value="ECO:0007669"/>
    <property type="project" value="TreeGrafter"/>
</dbReference>
<sequence>MNHNKIRDRLELKRVTVDHLDQFNELLRYVFQVSEDEIISSGYDNENEIVRAKRPILTEADVFGWFDNDGELISQIAVYPCEVNMHGNMMKMGGITGVGTYPEFANLGLISDLIYRALCEMRDNQQYISYLFPYSIPFYRHKGWEIISDQMSFTLKDSQLPKTVPVRGHVERLDIDDEDVYKIYDRFARTHHGAMVRDRLAWEEYWRWENEEDRYAAVYYDQNDEPTGLCFYWILDEVFHIKEMIFMNQDARKGIWNFISAHFSMIEEVRGKNYAGEAIAFNLEDSDIVETIQPYYMARIVDVEGYLKQYPFMDTCDPFHFEIIDPVAPWNERIFGVEWDKNEDIIITDQPIGECVKMDIGTLTTLMMGYKTVNDLARLGRIEASRRAQRSLARIVVVDRVYFSDYF</sequence>
<evidence type="ECO:0000313" key="3">
    <source>
        <dbReference type="Proteomes" id="UP000515928"/>
    </source>
</evidence>
<dbReference type="Gene3D" id="3.30.1050.10">
    <property type="entry name" value="SCP2 sterol-binding domain"/>
    <property type="match status" value="1"/>
</dbReference>
<keyword evidence="3" id="KW-1185">Reference proteome</keyword>
<feature type="domain" description="N-acetyltransferase" evidence="1">
    <location>
        <begin position="10"/>
        <end position="167"/>
    </location>
</feature>
<protein>
    <submittedName>
        <fullName evidence="2">GNAT family N-acetyltransferase</fullName>
    </submittedName>
</protein>
<dbReference type="InterPro" id="IPR051554">
    <property type="entry name" value="Acetyltransferase_Eis"/>
</dbReference>
<dbReference type="InterPro" id="IPR000182">
    <property type="entry name" value="GNAT_dom"/>
</dbReference>
<dbReference type="Pfam" id="PF13530">
    <property type="entry name" value="SCP2_2"/>
    <property type="match status" value="1"/>
</dbReference>
<dbReference type="PROSITE" id="PS51186">
    <property type="entry name" value="GNAT"/>
    <property type="match status" value="1"/>
</dbReference>
<dbReference type="InterPro" id="IPR025559">
    <property type="entry name" value="Eis_dom"/>
</dbReference>
<dbReference type="InterPro" id="IPR041380">
    <property type="entry name" value="Acetyltransf_17"/>
</dbReference>
<dbReference type="EMBL" id="CP060715">
    <property type="protein sequence ID" value="QNN60994.1"/>
    <property type="molecule type" value="Genomic_DNA"/>
</dbReference>
<keyword evidence="2" id="KW-0808">Transferase</keyword>
<dbReference type="Pfam" id="PF17668">
    <property type="entry name" value="Acetyltransf_17"/>
    <property type="match status" value="1"/>
</dbReference>
<dbReference type="AlphaFoldDB" id="A0A7G9RZG9"/>
<dbReference type="Gene3D" id="3.40.630.30">
    <property type="match status" value="2"/>
</dbReference>